<gene>
    <name evidence="7" type="ORF">RR48_03571</name>
</gene>
<dbReference type="FunCoup" id="A0A0N0PBR0">
    <property type="interactions" value="39"/>
</dbReference>
<dbReference type="AlphaFoldDB" id="A0A0N0PBR0"/>
<keyword evidence="8" id="KW-1185">Reference proteome</keyword>
<feature type="compositionally biased region" description="Polar residues" evidence="4">
    <location>
        <begin position="728"/>
        <end position="765"/>
    </location>
</feature>
<dbReference type="InParanoid" id="A0A0N0PBR0"/>
<dbReference type="SUPFAM" id="SSF53474">
    <property type="entry name" value="alpha/beta-Hydrolases"/>
    <property type="match status" value="1"/>
</dbReference>
<reference evidence="7 8" key="1">
    <citation type="journal article" date="2015" name="Nat. Commun.">
        <title>Outbred genome sequencing and CRISPR/Cas9 gene editing in butterflies.</title>
        <authorList>
            <person name="Li X."/>
            <person name="Fan D."/>
            <person name="Zhang W."/>
            <person name="Liu G."/>
            <person name="Zhang L."/>
            <person name="Zhao L."/>
            <person name="Fang X."/>
            <person name="Chen L."/>
            <person name="Dong Y."/>
            <person name="Chen Y."/>
            <person name="Ding Y."/>
            <person name="Zhao R."/>
            <person name="Feng M."/>
            <person name="Zhu Y."/>
            <person name="Feng Y."/>
            <person name="Jiang X."/>
            <person name="Zhu D."/>
            <person name="Xiang H."/>
            <person name="Feng X."/>
            <person name="Li S."/>
            <person name="Wang J."/>
            <person name="Zhang G."/>
            <person name="Kronforst M.R."/>
            <person name="Wang W."/>
        </authorList>
    </citation>
    <scope>NUCLEOTIDE SEQUENCE [LARGE SCALE GENOMIC DNA]</scope>
    <source>
        <strain evidence="7">Ya'a_city_454_Pm</strain>
        <tissue evidence="7">Whole body</tissue>
    </source>
</reference>
<sequence length="789" mass="90185">MLKNAFIILFLCFDINCQSNKDLYNGQYNTRPDGSEARLPKPGDNNYRTYLYNNRRYGADPSRYNPYNPNINQPGGFPYNPLNTNPLDDQFKYNTNIDPNNPDAIFPGVLGGWREDLQGRERRDSRQLKRDIFVNTNYGQVQGFKVYLYDNPDPNSGYRPWPPRQHPGWQLLQAVDWGPACPQPVRYTGATKGIRDMDEDCLYLNIFSPNTEAGATAQKYPVMVYIHGGQFSSGASNLFPAHMLAGFYNVVVVSLNYRLGALGFLSTSDENSPGNYGMLDQIMALRWVRDNIEPFNGDPNSITLFGPGAGAASAGLLALHPQTSHIVSRVIAQSGSALADWALIEDKFRVQNTSLVFGRLLGCPIDSSWKLVNCLRQGRSFYELGNAEFQPQVGFIPWGPVLENNFTYPGDEWYEGWRARDWTFLQTKPEDLITARTFNPALRYMTGVTTQEAAYVLYNNESLAPGYEISEQWFDQKVRELVLRYNYTLNPREVYDAVRYMYTYHPDPHNLTAIRDQYVHLLSDFLYRAPTDKMVKLLLEQNVPVYMYVMNTTVEAYRWPAWRQYAHGIEGVFLTGAPFMDQEFFPRRLRVDRQAWTPNDRNMSHFFMKAYSDFARFGNPTRSRILGVHFELAQAGQLRYLNLNTTFNSSIQLNYRQTELAFWTVYMPNVIGRMVPTYPPITESDRLYEGDIFMVPELTEGGIDNDTAARSRDNIYEYRDVPLKRPHTPQTLTRTLSQPVTLQSSRPPSEASTGSALSLKESTVSRAPAPVPRTRSRTQIVHGVPQTTV</sequence>
<dbReference type="PANTHER" id="PTHR43903">
    <property type="entry name" value="NEUROLIGIN"/>
    <property type="match status" value="1"/>
</dbReference>
<dbReference type="EMBL" id="KQ460847">
    <property type="protein sequence ID" value="KPJ11968.1"/>
    <property type="molecule type" value="Genomic_DNA"/>
</dbReference>
<dbReference type="STRING" id="76193.A0A0N0PBR0"/>
<evidence type="ECO:0000313" key="7">
    <source>
        <dbReference type="EMBL" id="KPJ11968.1"/>
    </source>
</evidence>
<dbReference type="Pfam" id="PF00135">
    <property type="entry name" value="COesterase"/>
    <property type="match status" value="1"/>
</dbReference>
<evidence type="ECO:0000259" key="6">
    <source>
        <dbReference type="Pfam" id="PF00135"/>
    </source>
</evidence>
<feature type="domain" description="Carboxylesterase type B" evidence="6">
    <location>
        <begin position="159"/>
        <end position="663"/>
    </location>
</feature>
<proteinExistence type="inferred from homology"/>
<evidence type="ECO:0000256" key="5">
    <source>
        <dbReference type="SAM" id="SignalP"/>
    </source>
</evidence>
<feature type="region of interest" description="Disordered" evidence="4">
    <location>
        <begin position="723"/>
        <end position="789"/>
    </location>
</feature>
<dbReference type="ESTHER" id="papma-a0a0n0pbr0">
    <property type="family name" value="Gliotactin"/>
</dbReference>
<protein>
    <submittedName>
        <fullName evidence="7">Neuroligin-3</fullName>
    </submittedName>
</protein>
<dbReference type="Gene3D" id="3.40.50.1820">
    <property type="entry name" value="alpha/beta hydrolase"/>
    <property type="match status" value="1"/>
</dbReference>
<keyword evidence="2 5" id="KW-0732">Signal</keyword>
<dbReference type="Proteomes" id="UP000053240">
    <property type="component" value="Unassembled WGS sequence"/>
</dbReference>
<feature type="chain" id="PRO_5005857205" evidence="5">
    <location>
        <begin position="20"/>
        <end position="789"/>
    </location>
</feature>
<feature type="signal peptide" evidence="5">
    <location>
        <begin position="1"/>
        <end position="19"/>
    </location>
</feature>
<evidence type="ECO:0000256" key="3">
    <source>
        <dbReference type="ARBA" id="ARBA00023180"/>
    </source>
</evidence>
<evidence type="ECO:0000256" key="4">
    <source>
        <dbReference type="SAM" id="MobiDB-lite"/>
    </source>
</evidence>
<dbReference type="InterPro" id="IPR002018">
    <property type="entry name" value="CarbesteraseB"/>
</dbReference>
<evidence type="ECO:0000256" key="2">
    <source>
        <dbReference type="ARBA" id="ARBA00022729"/>
    </source>
</evidence>
<keyword evidence="3" id="KW-0325">Glycoprotein</keyword>
<organism evidence="7 8">
    <name type="scientific">Papilio machaon</name>
    <name type="common">Old World swallowtail butterfly</name>
    <dbReference type="NCBI Taxonomy" id="76193"/>
    <lineage>
        <taxon>Eukaryota</taxon>
        <taxon>Metazoa</taxon>
        <taxon>Ecdysozoa</taxon>
        <taxon>Arthropoda</taxon>
        <taxon>Hexapoda</taxon>
        <taxon>Insecta</taxon>
        <taxon>Pterygota</taxon>
        <taxon>Neoptera</taxon>
        <taxon>Endopterygota</taxon>
        <taxon>Lepidoptera</taxon>
        <taxon>Glossata</taxon>
        <taxon>Ditrysia</taxon>
        <taxon>Papilionoidea</taxon>
        <taxon>Papilionidae</taxon>
        <taxon>Papilioninae</taxon>
        <taxon>Papilio</taxon>
    </lineage>
</organism>
<accession>A0A0N0PBR0</accession>
<evidence type="ECO:0000256" key="1">
    <source>
        <dbReference type="ARBA" id="ARBA00005964"/>
    </source>
</evidence>
<dbReference type="InterPro" id="IPR019819">
    <property type="entry name" value="Carboxylesterase_B_CS"/>
</dbReference>
<comment type="similarity">
    <text evidence="1">Belongs to the type-B carboxylesterase/lipase family.</text>
</comment>
<dbReference type="FunFam" id="3.40.50.1820:FF:000156">
    <property type="entry name" value="Neuroligin-4, Y-linked"/>
    <property type="match status" value="1"/>
</dbReference>
<dbReference type="InterPro" id="IPR029058">
    <property type="entry name" value="AB_hydrolase_fold"/>
</dbReference>
<dbReference type="PROSITE" id="PS00941">
    <property type="entry name" value="CARBOXYLESTERASE_B_2"/>
    <property type="match status" value="1"/>
</dbReference>
<name>A0A0N0PBR0_PAPMA</name>
<dbReference type="InterPro" id="IPR051093">
    <property type="entry name" value="Neuroligin/BSAL"/>
</dbReference>
<evidence type="ECO:0000313" key="8">
    <source>
        <dbReference type="Proteomes" id="UP000053240"/>
    </source>
</evidence>